<dbReference type="InterPro" id="IPR031369">
    <property type="entry name" value="PRR18"/>
</dbReference>
<name>A0A3Q3W7B3_MOLML</name>
<feature type="compositionally biased region" description="Basic and acidic residues" evidence="1">
    <location>
        <begin position="119"/>
        <end position="128"/>
    </location>
</feature>
<evidence type="ECO:0000256" key="1">
    <source>
        <dbReference type="SAM" id="MobiDB-lite"/>
    </source>
</evidence>
<evidence type="ECO:0000313" key="2">
    <source>
        <dbReference type="Ensembl" id="ENSMMOP00000004479.1"/>
    </source>
</evidence>
<sequence length="303" mass="33277">MPFIPPVSIARSVSGLTGMERPIKNALPATAAAAKKKVQRDDKSISVKERLTSNLKQLGKKSQPRTHLSAAKEESGPELHAKRKGRSLPSSQTESIPASSSGESLSKTEQHKHAISVKSDPEVKTRARHQEEVRFTLTLTPEAVLLLQRRSSERRQHSASKNAGSGGVTGSASDSRRRRDNVSKRHQAAPQRHGTQNSWDPAIKNTNAELGDICSIVKISLLNEQHKYDDVEYEEEQNNGVDERVVLKCTEWLRGLDNTPVTVGNSLQAVSRENCGLFPYSPHNLPSFTLSQLGINDTLCSPL</sequence>
<evidence type="ECO:0008006" key="4">
    <source>
        <dbReference type="Google" id="ProtNLM"/>
    </source>
</evidence>
<dbReference type="STRING" id="94237.ENSMMOP00000004479"/>
<organism evidence="2 3">
    <name type="scientific">Mola mola</name>
    <name type="common">Ocean sunfish</name>
    <name type="synonym">Tetraodon mola</name>
    <dbReference type="NCBI Taxonomy" id="94237"/>
    <lineage>
        <taxon>Eukaryota</taxon>
        <taxon>Metazoa</taxon>
        <taxon>Chordata</taxon>
        <taxon>Craniata</taxon>
        <taxon>Vertebrata</taxon>
        <taxon>Euteleostomi</taxon>
        <taxon>Actinopterygii</taxon>
        <taxon>Neopterygii</taxon>
        <taxon>Teleostei</taxon>
        <taxon>Neoteleostei</taxon>
        <taxon>Acanthomorphata</taxon>
        <taxon>Eupercaria</taxon>
        <taxon>Tetraodontiformes</taxon>
        <taxon>Molidae</taxon>
        <taxon>Mola</taxon>
    </lineage>
</organism>
<feature type="compositionally biased region" description="Basic and acidic residues" evidence="1">
    <location>
        <begin position="39"/>
        <end position="51"/>
    </location>
</feature>
<feature type="region of interest" description="Disordered" evidence="1">
    <location>
        <begin position="150"/>
        <end position="202"/>
    </location>
</feature>
<feature type="compositionally biased region" description="Basic and acidic residues" evidence="1">
    <location>
        <begin position="174"/>
        <end position="183"/>
    </location>
</feature>
<dbReference type="Ensembl" id="ENSMMOT00000004561.1">
    <property type="protein sequence ID" value="ENSMMOP00000004479.1"/>
    <property type="gene ID" value="ENSMMOG00000003575.1"/>
</dbReference>
<accession>A0A3Q3W7B3</accession>
<dbReference type="Pfam" id="PF15671">
    <property type="entry name" value="PRR18"/>
    <property type="match status" value="1"/>
</dbReference>
<feature type="region of interest" description="Disordered" evidence="1">
    <location>
        <begin position="34"/>
        <end position="128"/>
    </location>
</feature>
<dbReference type="Proteomes" id="UP000261620">
    <property type="component" value="Unplaced"/>
</dbReference>
<feature type="compositionally biased region" description="Basic and acidic residues" evidence="1">
    <location>
        <begin position="70"/>
        <end position="80"/>
    </location>
</feature>
<reference evidence="2" key="2">
    <citation type="submission" date="2025-09" db="UniProtKB">
        <authorList>
            <consortium name="Ensembl"/>
        </authorList>
    </citation>
    <scope>IDENTIFICATION</scope>
</reference>
<feature type="compositionally biased region" description="Polar residues" evidence="1">
    <location>
        <begin position="193"/>
        <end position="202"/>
    </location>
</feature>
<feature type="compositionally biased region" description="Polar residues" evidence="1">
    <location>
        <begin position="88"/>
        <end position="105"/>
    </location>
</feature>
<dbReference type="AlphaFoldDB" id="A0A3Q3W7B3"/>
<evidence type="ECO:0000313" key="3">
    <source>
        <dbReference type="Proteomes" id="UP000261620"/>
    </source>
</evidence>
<dbReference type="OMA" id="MLKCTEW"/>
<keyword evidence="3" id="KW-1185">Reference proteome</keyword>
<reference evidence="2" key="1">
    <citation type="submission" date="2025-08" db="UniProtKB">
        <authorList>
            <consortium name="Ensembl"/>
        </authorList>
    </citation>
    <scope>IDENTIFICATION</scope>
</reference>
<proteinExistence type="predicted"/>
<protein>
    <recommendedName>
        <fullName evidence="4">Proline rich 18</fullName>
    </recommendedName>
</protein>